<gene>
    <name evidence="3" type="ORF">Adt_32027</name>
    <name evidence="2" type="ORF">Adt_46703</name>
</gene>
<organism evidence="3 4">
    <name type="scientific">Abeliophyllum distichum</name>
    <dbReference type="NCBI Taxonomy" id="126358"/>
    <lineage>
        <taxon>Eukaryota</taxon>
        <taxon>Viridiplantae</taxon>
        <taxon>Streptophyta</taxon>
        <taxon>Embryophyta</taxon>
        <taxon>Tracheophyta</taxon>
        <taxon>Spermatophyta</taxon>
        <taxon>Magnoliopsida</taxon>
        <taxon>eudicotyledons</taxon>
        <taxon>Gunneridae</taxon>
        <taxon>Pentapetalae</taxon>
        <taxon>asterids</taxon>
        <taxon>lamiids</taxon>
        <taxon>Lamiales</taxon>
        <taxon>Oleaceae</taxon>
        <taxon>Forsythieae</taxon>
        <taxon>Abeliophyllum</taxon>
    </lineage>
</organism>
<reference evidence="3" key="1">
    <citation type="submission" date="2024-07" db="EMBL/GenBank/DDBJ databases">
        <title>Two chromosome-level genome assemblies of Korean endemic species Abeliophyllum distichum and Forsythia ovata (Oleaceae).</title>
        <authorList>
            <person name="Mun J.H."/>
        </authorList>
    </citation>
    <scope>NUCLEOTIDE SEQUENCE</scope>
    <source>
        <strain evidence="3">KNKB198505000391</strain>
        <tissue evidence="3">Leaf</tissue>
    </source>
</reference>
<proteinExistence type="predicted"/>
<dbReference type="Proteomes" id="UP001604336">
    <property type="component" value="Unassembled WGS sequence"/>
</dbReference>
<feature type="compositionally biased region" description="Basic and acidic residues" evidence="1">
    <location>
        <begin position="98"/>
        <end position="110"/>
    </location>
</feature>
<evidence type="ECO:0000313" key="4">
    <source>
        <dbReference type="Proteomes" id="UP001604336"/>
    </source>
</evidence>
<evidence type="ECO:0000256" key="1">
    <source>
        <dbReference type="SAM" id="MobiDB-lite"/>
    </source>
</evidence>
<reference evidence="4" key="2">
    <citation type="submission" date="2024-07" db="EMBL/GenBank/DDBJ databases">
        <title>Two chromosome-level genome assemblies of Korean endemic species Abeliophyllum distichum and Forsythia ovata (Oleaceae).</title>
        <authorList>
            <person name="Jang H."/>
        </authorList>
    </citation>
    <scope>NUCLEOTIDE SEQUENCE [LARGE SCALE GENOMIC DNA]</scope>
</reference>
<evidence type="ECO:0000313" key="3">
    <source>
        <dbReference type="EMBL" id="KAL2487271.1"/>
    </source>
</evidence>
<evidence type="ECO:0000313" key="2">
    <source>
        <dbReference type="EMBL" id="KAL2456626.1"/>
    </source>
</evidence>
<name>A0ABD1RH06_9LAMI</name>
<accession>A0ABD1RH06</accession>
<dbReference type="AlphaFoldDB" id="A0ABD1RH06"/>
<sequence length="110" mass="12845">MDRMAEAKIKKLTDENTWLSSENEAFHSKLELIEECRWQVEYRALKAESIIRIADNTRRRAEDKLKAYEEMAYAKHSHLVKARTKLAKANEQISRLESPTRVDPKEAMGP</sequence>
<dbReference type="EMBL" id="JBFOLK010000009">
    <property type="protein sequence ID" value="KAL2487271.1"/>
    <property type="molecule type" value="Genomic_DNA"/>
</dbReference>
<dbReference type="EMBL" id="JBFOLK010000099">
    <property type="protein sequence ID" value="KAL2456626.1"/>
    <property type="molecule type" value="Genomic_DNA"/>
</dbReference>
<protein>
    <submittedName>
        <fullName evidence="3">Uncharacterized protein</fullName>
    </submittedName>
</protein>
<keyword evidence="4" id="KW-1185">Reference proteome</keyword>
<comment type="caution">
    <text evidence="3">The sequence shown here is derived from an EMBL/GenBank/DDBJ whole genome shotgun (WGS) entry which is preliminary data.</text>
</comment>
<feature type="region of interest" description="Disordered" evidence="1">
    <location>
        <begin position="90"/>
        <end position="110"/>
    </location>
</feature>